<dbReference type="InterPro" id="IPR052900">
    <property type="entry name" value="Phospholipid_Metab_Enz"/>
</dbReference>
<dbReference type="AlphaFoldDB" id="A0A1I0S9H4"/>
<dbReference type="CDD" id="cd07389">
    <property type="entry name" value="MPP_PhoD"/>
    <property type="match status" value="1"/>
</dbReference>
<keyword evidence="1" id="KW-0732">Signal</keyword>
<evidence type="ECO:0000259" key="2">
    <source>
        <dbReference type="Pfam" id="PF09423"/>
    </source>
</evidence>
<dbReference type="SUPFAM" id="SSF56300">
    <property type="entry name" value="Metallo-dependent phosphatases"/>
    <property type="match status" value="1"/>
</dbReference>
<dbReference type="RefSeq" id="WP_089899873.1">
    <property type="nucleotide sequence ID" value="NZ_FOJG01000002.1"/>
</dbReference>
<sequence length="507" mass="58471">MLTSRRKFLLSAAVLMPLPRLLSATALLSENYFRHGVASGDPLQDRVIIWTRITTQRYNYGPVIWELSADPDFSKRIKQGNYQLSADNDYTVKVDVEGLQPGHTYYYRFQYNGASSPVGATRTLPDHLDDRDLNMAVVSCNNWEDGYFNSFRFIAQKKEIDLVLHLGDYIYEYRTGEYGNKASGRIHAPLHETVTLQDYRQRYAQYRTDPDLQLLHAAKPFYMIWDDHELANDAYNDGAKNHQPNEGSWDVRKQAAIQAYLEWLPVRAKTAGEIVRKFTIGNDLELFLMDERTHGRTKQLDITEAGFEGSDRSIIGAGQYQWLADNLRNSKARWKLIANQVMFAGYNVAPGFKLPKYNDWWLGYPYERGKIIRLLEEEKIANVIFFTGDHHESFVLALHPEKEFMQYKKGFEEKPLAWEFLTPSITSKNADRLSSEEIKVFEAMLYKKDINPHLAFADIKSHGYYIATINKNKCQVGYHFVDNVLSREARERAAATFTIDAATFAIS</sequence>
<evidence type="ECO:0000256" key="1">
    <source>
        <dbReference type="SAM" id="SignalP"/>
    </source>
</evidence>
<dbReference type="STRING" id="29529.SAMN04488122_5202"/>
<feature type="domain" description="PhoD-like phosphatase metallophosphatase" evidence="2">
    <location>
        <begin position="135"/>
        <end position="476"/>
    </location>
</feature>
<organism evidence="4 5">
    <name type="scientific">Chitinophaga arvensicola</name>
    <dbReference type="NCBI Taxonomy" id="29529"/>
    <lineage>
        <taxon>Bacteria</taxon>
        <taxon>Pseudomonadati</taxon>
        <taxon>Bacteroidota</taxon>
        <taxon>Chitinophagia</taxon>
        <taxon>Chitinophagales</taxon>
        <taxon>Chitinophagaceae</taxon>
        <taxon>Chitinophaga</taxon>
    </lineage>
</organism>
<protein>
    <submittedName>
        <fullName evidence="4">Alkaline phosphatase D</fullName>
    </submittedName>
</protein>
<reference evidence="5" key="1">
    <citation type="submission" date="2016-10" db="EMBL/GenBank/DDBJ databases">
        <authorList>
            <person name="Varghese N."/>
            <person name="Submissions S."/>
        </authorList>
    </citation>
    <scope>NUCLEOTIDE SEQUENCE [LARGE SCALE GENOMIC DNA]</scope>
    <source>
        <strain evidence="5">DSM 3695</strain>
    </source>
</reference>
<name>A0A1I0S9H4_9BACT</name>
<dbReference type="OrthoDB" id="9763616at2"/>
<dbReference type="InterPro" id="IPR032093">
    <property type="entry name" value="PhoD_N"/>
</dbReference>
<dbReference type="Gene3D" id="3.60.21.70">
    <property type="entry name" value="PhoD-like phosphatase"/>
    <property type="match status" value="1"/>
</dbReference>
<dbReference type="InterPro" id="IPR029052">
    <property type="entry name" value="Metallo-depent_PP-like"/>
</dbReference>
<feature type="chain" id="PRO_5011686689" evidence="1">
    <location>
        <begin position="27"/>
        <end position="507"/>
    </location>
</feature>
<dbReference type="Pfam" id="PF09423">
    <property type="entry name" value="PhoD"/>
    <property type="match status" value="1"/>
</dbReference>
<dbReference type="InterPro" id="IPR018946">
    <property type="entry name" value="PhoD-like_MPP"/>
</dbReference>
<feature type="signal peptide" evidence="1">
    <location>
        <begin position="1"/>
        <end position="26"/>
    </location>
</feature>
<evidence type="ECO:0000259" key="3">
    <source>
        <dbReference type="Pfam" id="PF16655"/>
    </source>
</evidence>
<gene>
    <name evidence="4" type="ORF">SAMN04488122_5202</name>
</gene>
<feature type="domain" description="Phospholipase D N-terminal" evidence="3">
    <location>
        <begin position="35"/>
        <end position="123"/>
    </location>
</feature>
<accession>A0A1I0S9H4</accession>
<dbReference type="PANTHER" id="PTHR43606">
    <property type="entry name" value="PHOSPHATASE, PUTATIVE (AFU_ORTHOLOGUE AFUA_6G08710)-RELATED"/>
    <property type="match status" value="1"/>
</dbReference>
<keyword evidence="5" id="KW-1185">Reference proteome</keyword>
<dbReference type="Gene3D" id="2.60.40.380">
    <property type="entry name" value="Purple acid phosphatase-like, N-terminal"/>
    <property type="match status" value="1"/>
</dbReference>
<dbReference type="InterPro" id="IPR038607">
    <property type="entry name" value="PhoD-like_sf"/>
</dbReference>
<dbReference type="EMBL" id="FOJG01000002">
    <property type="protein sequence ID" value="SEW52876.1"/>
    <property type="molecule type" value="Genomic_DNA"/>
</dbReference>
<evidence type="ECO:0000313" key="5">
    <source>
        <dbReference type="Proteomes" id="UP000199310"/>
    </source>
</evidence>
<dbReference type="PANTHER" id="PTHR43606:SF2">
    <property type="entry name" value="ALKALINE PHOSPHATASE FAMILY PROTEIN (AFU_ORTHOLOGUE AFUA_5G03860)"/>
    <property type="match status" value="1"/>
</dbReference>
<dbReference type="Proteomes" id="UP000199310">
    <property type="component" value="Unassembled WGS sequence"/>
</dbReference>
<evidence type="ECO:0000313" key="4">
    <source>
        <dbReference type="EMBL" id="SEW52876.1"/>
    </source>
</evidence>
<proteinExistence type="predicted"/>
<dbReference type="Pfam" id="PF16655">
    <property type="entry name" value="PhoD_N"/>
    <property type="match status" value="1"/>
</dbReference>